<reference evidence="3" key="2">
    <citation type="submission" date="2013-12" db="EMBL/GenBank/DDBJ databases">
        <authorList>
            <person name="Yu Y."/>
            <person name="Lee S."/>
            <person name="de Baynast K."/>
            <person name="Wissotski M."/>
            <person name="Liu L."/>
            <person name="Talag J."/>
            <person name="Goicoechea J."/>
            <person name="Angelova A."/>
            <person name="Jetty R."/>
            <person name="Kudrna D."/>
            <person name="Golser W."/>
            <person name="Rivera L."/>
            <person name="Zhang J."/>
            <person name="Wing R."/>
        </authorList>
    </citation>
    <scope>NUCLEOTIDE SEQUENCE</scope>
</reference>
<evidence type="ECO:0000313" key="2">
    <source>
        <dbReference type="EnsemblPlants" id="LPERR05G06160.1"/>
    </source>
</evidence>
<feature type="region of interest" description="Disordered" evidence="1">
    <location>
        <begin position="1"/>
        <end position="26"/>
    </location>
</feature>
<evidence type="ECO:0000313" key="3">
    <source>
        <dbReference type="Proteomes" id="UP000032180"/>
    </source>
</evidence>
<dbReference type="EnsemblPlants" id="LPERR05G06160.1">
    <property type="protein sequence ID" value="LPERR05G06160.1"/>
    <property type="gene ID" value="LPERR05G06160"/>
</dbReference>
<sequence>MKYTAPQEAYPSTQTQRNVEEAEGDYSSDLLVGAIISDVQESYASDGDDNSESNNSRGIHTINETQLERHTLSLWDTCATSHNNATNTQLDAL</sequence>
<dbReference type="Proteomes" id="UP000032180">
    <property type="component" value="Chromosome 5"/>
</dbReference>
<dbReference type="Gramene" id="LPERR05G06160.1">
    <property type="protein sequence ID" value="LPERR05G06160.1"/>
    <property type="gene ID" value="LPERR05G06160"/>
</dbReference>
<protein>
    <submittedName>
        <fullName evidence="2">Uncharacterized protein</fullName>
    </submittedName>
</protein>
<reference evidence="2" key="3">
    <citation type="submission" date="2015-04" db="UniProtKB">
        <authorList>
            <consortium name="EnsemblPlants"/>
        </authorList>
    </citation>
    <scope>IDENTIFICATION</scope>
</reference>
<reference evidence="2 3" key="1">
    <citation type="submission" date="2012-08" db="EMBL/GenBank/DDBJ databases">
        <title>Oryza genome evolution.</title>
        <authorList>
            <person name="Wing R.A."/>
        </authorList>
    </citation>
    <scope>NUCLEOTIDE SEQUENCE</scope>
</reference>
<keyword evidence="3" id="KW-1185">Reference proteome</keyword>
<feature type="region of interest" description="Disordered" evidence="1">
    <location>
        <begin position="41"/>
        <end position="60"/>
    </location>
</feature>
<dbReference type="AlphaFoldDB" id="A0A0D9WDY9"/>
<organism evidence="2 3">
    <name type="scientific">Leersia perrieri</name>
    <dbReference type="NCBI Taxonomy" id="77586"/>
    <lineage>
        <taxon>Eukaryota</taxon>
        <taxon>Viridiplantae</taxon>
        <taxon>Streptophyta</taxon>
        <taxon>Embryophyta</taxon>
        <taxon>Tracheophyta</taxon>
        <taxon>Spermatophyta</taxon>
        <taxon>Magnoliopsida</taxon>
        <taxon>Liliopsida</taxon>
        <taxon>Poales</taxon>
        <taxon>Poaceae</taxon>
        <taxon>BOP clade</taxon>
        <taxon>Oryzoideae</taxon>
        <taxon>Oryzeae</taxon>
        <taxon>Oryzinae</taxon>
        <taxon>Leersia</taxon>
    </lineage>
</organism>
<name>A0A0D9WDY9_9ORYZ</name>
<accession>A0A0D9WDY9</accession>
<dbReference type="HOGENOM" id="CLU_2402856_0_0_1"/>
<proteinExistence type="predicted"/>
<evidence type="ECO:0000256" key="1">
    <source>
        <dbReference type="SAM" id="MobiDB-lite"/>
    </source>
</evidence>